<dbReference type="Proteomes" id="UP001493487">
    <property type="component" value="Unassembled WGS sequence"/>
</dbReference>
<name>A0ABV1L3K7_9BACL</name>
<sequence length="224" mass="24846">MNRENEQVDFDCEKEPVMISRRKLLTSLGPFFSNIFTIFHQIGLLIDGDPVNGTTNKLKLVNGDFDRGANGVVITAGARGHTGQYTNITAQGETGYTGSDNVGFRCNGDSCDLDLVNADFRNYRGNAIRIDEGYCRVGIHNLSAWDWNLAATGAPAVYAKQYSNVKVTGMSRFMGGGSSLPFRRYGQDFGRACVRKIDSSYQYERRDYSGARRSRGSKLCRYPA</sequence>
<comment type="caution">
    <text evidence="1">The sequence shown here is derived from an EMBL/GenBank/DDBJ whole genome shotgun (WGS) entry which is preliminary data.</text>
</comment>
<evidence type="ECO:0000313" key="1">
    <source>
        <dbReference type="EMBL" id="MEQ4486894.1"/>
    </source>
</evidence>
<gene>
    <name evidence="1" type="ORF">QJS35_31410</name>
</gene>
<organism evidence="1 2">
    <name type="scientific">Cohnella silvisoli</name>
    <dbReference type="NCBI Taxonomy" id="2873699"/>
    <lineage>
        <taxon>Bacteria</taxon>
        <taxon>Bacillati</taxon>
        <taxon>Bacillota</taxon>
        <taxon>Bacilli</taxon>
        <taxon>Bacillales</taxon>
        <taxon>Paenibacillaceae</taxon>
        <taxon>Cohnella</taxon>
    </lineage>
</organism>
<evidence type="ECO:0008006" key="3">
    <source>
        <dbReference type="Google" id="ProtNLM"/>
    </source>
</evidence>
<evidence type="ECO:0000313" key="2">
    <source>
        <dbReference type="Proteomes" id="UP001493487"/>
    </source>
</evidence>
<proteinExistence type="predicted"/>
<keyword evidence="2" id="KW-1185">Reference proteome</keyword>
<accession>A0ABV1L3K7</accession>
<dbReference type="RefSeq" id="WP_232189945.1">
    <property type="nucleotide sequence ID" value="NZ_JAIOAP010000025.1"/>
</dbReference>
<reference evidence="1 2" key="1">
    <citation type="journal article" date="2023" name="Genome Announc.">
        <title>Pan-Genome Analyses of the Genus Cohnella and Proposal of the Novel Species Cohnella silvisoli sp. nov., Isolated from Forest Soil.</title>
        <authorList>
            <person name="Wang C."/>
            <person name="Mao L."/>
            <person name="Bao G."/>
            <person name="Zhu H."/>
        </authorList>
    </citation>
    <scope>NUCLEOTIDE SEQUENCE [LARGE SCALE GENOMIC DNA]</scope>
    <source>
        <strain evidence="1 2">NL03-T5-1</strain>
    </source>
</reference>
<protein>
    <recommendedName>
        <fullName evidence="3">Right-handed parallel beta-helix repeat-containing protein</fullName>
    </recommendedName>
</protein>
<dbReference type="EMBL" id="JASKHM010000026">
    <property type="protein sequence ID" value="MEQ4486894.1"/>
    <property type="molecule type" value="Genomic_DNA"/>
</dbReference>